<evidence type="ECO:0000313" key="3">
    <source>
        <dbReference type="Proteomes" id="UP000442695"/>
    </source>
</evidence>
<sequence length="100" mass="11058">MIEQAAVVTRQPCNREVYKPLSQHSGKLSFNESQQSARLEKWPCRKNEKAQLSVGLQRHSSTPAGMTGSGKFTARRHDTASAFERLFPAASPGGLIRCSR</sequence>
<dbReference type="AlphaFoldDB" id="A0A7V8J1F9"/>
<comment type="caution">
    <text evidence="2">The sequence shown here is derived from an EMBL/GenBank/DDBJ whole genome shotgun (WGS) entry which is preliminary data.</text>
</comment>
<dbReference type="RefSeq" id="WP_131812290.1">
    <property type="nucleotide sequence ID" value="NZ_JAJSRK010000012.1"/>
</dbReference>
<protein>
    <submittedName>
        <fullName evidence="2">Uncharacterized protein</fullName>
    </submittedName>
</protein>
<gene>
    <name evidence="2" type="ORF">GN299_27160</name>
</gene>
<dbReference type="EMBL" id="WOWR01000054">
    <property type="protein sequence ID" value="KAF0251658.1"/>
    <property type="molecule type" value="Genomic_DNA"/>
</dbReference>
<proteinExistence type="predicted"/>
<evidence type="ECO:0000256" key="1">
    <source>
        <dbReference type="SAM" id="MobiDB-lite"/>
    </source>
</evidence>
<feature type="region of interest" description="Disordered" evidence="1">
    <location>
        <begin position="52"/>
        <end position="73"/>
    </location>
</feature>
<dbReference type="Proteomes" id="UP000442695">
    <property type="component" value="Unassembled WGS sequence"/>
</dbReference>
<reference evidence="2 3" key="1">
    <citation type="submission" date="2019-12" db="EMBL/GenBank/DDBJ databases">
        <authorList>
            <person name="Woiski C."/>
        </authorList>
    </citation>
    <scope>NUCLEOTIDE SEQUENCE [LARGE SCALE GENOMIC DNA]</scope>
    <source>
        <strain evidence="2 3">BOE100</strain>
    </source>
</reference>
<evidence type="ECO:0000313" key="2">
    <source>
        <dbReference type="EMBL" id="KAF0251658.1"/>
    </source>
</evidence>
<organism evidence="2 3">
    <name type="scientific">Pseudomonas putida</name>
    <name type="common">Arthrobacter siderocapsulatus</name>
    <dbReference type="NCBI Taxonomy" id="303"/>
    <lineage>
        <taxon>Bacteria</taxon>
        <taxon>Pseudomonadati</taxon>
        <taxon>Pseudomonadota</taxon>
        <taxon>Gammaproteobacteria</taxon>
        <taxon>Pseudomonadales</taxon>
        <taxon>Pseudomonadaceae</taxon>
        <taxon>Pseudomonas</taxon>
    </lineage>
</organism>
<name>A0A7V8J1F9_PSEPU</name>
<accession>A0A7V8J1F9</accession>